<protein>
    <recommendedName>
        <fullName evidence="3 6">Trehalase</fullName>
        <ecNumber evidence="2 6">3.2.1.28</ecNumber>
    </recommendedName>
    <alternativeName>
        <fullName evidence="6">Alpha-trehalose glucohydrolase</fullName>
    </alternativeName>
</protein>
<dbReference type="Pfam" id="PF01204">
    <property type="entry name" value="Trehalase"/>
    <property type="match status" value="2"/>
</dbReference>
<evidence type="ECO:0000256" key="3">
    <source>
        <dbReference type="ARBA" id="ARBA00019905"/>
    </source>
</evidence>
<evidence type="ECO:0000313" key="7">
    <source>
        <dbReference type="EMBL" id="VDN50650.1"/>
    </source>
</evidence>
<dbReference type="EMBL" id="UYYG01000006">
    <property type="protein sequence ID" value="VDN50650.1"/>
    <property type="molecule type" value="Genomic_DNA"/>
</dbReference>
<dbReference type="Proteomes" id="UP000038040">
    <property type="component" value="Unplaced"/>
</dbReference>
<evidence type="ECO:0000313" key="10">
    <source>
        <dbReference type="WBParaSite" id="DME_0000557801-mRNA-1"/>
    </source>
</evidence>
<reference evidence="7 9" key="2">
    <citation type="submission" date="2018-11" db="EMBL/GenBank/DDBJ databases">
        <authorList>
            <consortium name="Pathogen Informatics"/>
        </authorList>
    </citation>
    <scope>NUCLEOTIDE SEQUENCE [LARGE SCALE GENOMIC DNA]</scope>
</reference>
<keyword evidence="5 6" id="KW-0326">Glycosidase</keyword>
<dbReference type="GO" id="GO:0005993">
    <property type="term" value="P:trehalose catabolic process"/>
    <property type="evidence" value="ECO:0007669"/>
    <property type="project" value="TreeGrafter"/>
</dbReference>
<evidence type="ECO:0000256" key="4">
    <source>
        <dbReference type="ARBA" id="ARBA00022801"/>
    </source>
</evidence>
<dbReference type="Proteomes" id="UP000274756">
    <property type="component" value="Unassembled WGS sequence"/>
</dbReference>
<dbReference type="AlphaFoldDB" id="A0A0N4UDZ9"/>
<evidence type="ECO:0000256" key="5">
    <source>
        <dbReference type="ARBA" id="ARBA00023295"/>
    </source>
</evidence>
<sequence length="553" mass="65380">MKSFKKILSYSHIKFVNSAIFCHNSLTELTKKYEKLKFFIYCNGTLLDHVQRSKIFNDCKHFVDLPLRYNPDVKMFGSLFDQLLIWHSPLERYASRFKREITLNKWNELLKNNRLMKEEIKQFIKTYFDELNNDLECAIPNDYIDKNDFVFDKIQCKEYQIWAKELHRKWPKLCRKVSKNVKSYPYNYSIINIPNIFVIPGGRFREMYYWDSFFIIKGLLASKMYSTACGIIENIGYMIDKYGFMPNANRIYYLNRSQPPILTWCIYLYYNISKDINFLKKAIKWIEKEIKFFQEKRLVHISDVNITLFRYKVNVKTPRPESYREDIFSAQNFLQSEEKEHFWGEIVAAAESGRDFSSRWFSANGPSAGKIASIRTSSVIPIDLNAIICGNWKLMANIYEILEDDINSKIYLQKYENMRKAIHQVFFLRFNISSIVNYLTKSGVLIFPGGLPCSLTESGEQWDFPNAWAPTTWILIQGLRFHGETQLAKQIAEKWIRKSYKMWKNSGGQMYEKYNVLYDYNGGGGEYEIQEGFAWTNGVILDLLLVYPDMNLS</sequence>
<keyword evidence="4 6" id="KW-0378">Hydrolase</keyword>
<dbReference type="GO" id="GO:0004555">
    <property type="term" value="F:alpha,alpha-trehalase activity"/>
    <property type="evidence" value="ECO:0007669"/>
    <property type="project" value="UniProtKB-EC"/>
</dbReference>
<comment type="similarity">
    <text evidence="1 6">Belongs to the glycosyl hydrolase 37 family.</text>
</comment>
<gene>
    <name evidence="7" type="ORF">DME_LOCUS623</name>
</gene>
<dbReference type="PANTHER" id="PTHR23403:SF24">
    <property type="entry name" value="TREHALASE"/>
    <property type="match status" value="1"/>
</dbReference>
<dbReference type="InterPro" id="IPR012341">
    <property type="entry name" value="6hp_glycosidase-like_sf"/>
</dbReference>
<evidence type="ECO:0000313" key="8">
    <source>
        <dbReference type="Proteomes" id="UP000038040"/>
    </source>
</evidence>
<dbReference type="PANTHER" id="PTHR23403">
    <property type="entry name" value="TREHALASE"/>
    <property type="match status" value="1"/>
</dbReference>
<dbReference type="SUPFAM" id="SSF48208">
    <property type="entry name" value="Six-hairpin glycosidases"/>
    <property type="match status" value="1"/>
</dbReference>
<evidence type="ECO:0000256" key="2">
    <source>
        <dbReference type="ARBA" id="ARBA00012757"/>
    </source>
</evidence>
<evidence type="ECO:0000256" key="1">
    <source>
        <dbReference type="ARBA" id="ARBA00005615"/>
    </source>
</evidence>
<dbReference type="STRING" id="318479.A0A0N4UDZ9"/>
<dbReference type="WBParaSite" id="DME_0000557801-mRNA-1">
    <property type="protein sequence ID" value="DME_0000557801-mRNA-1"/>
    <property type="gene ID" value="DME_0000557801"/>
</dbReference>
<evidence type="ECO:0000313" key="9">
    <source>
        <dbReference type="Proteomes" id="UP000274756"/>
    </source>
</evidence>
<evidence type="ECO:0000256" key="6">
    <source>
        <dbReference type="RuleBase" id="RU361180"/>
    </source>
</evidence>
<name>A0A0N4UDZ9_DRAME</name>
<dbReference type="PROSITE" id="PS00928">
    <property type="entry name" value="TREHALASE_2"/>
    <property type="match status" value="1"/>
</dbReference>
<proteinExistence type="inferred from homology"/>
<accession>A0A0N4UDZ9</accession>
<dbReference type="OrthoDB" id="3542292at2759"/>
<dbReference type="InterPro" id="IPR008928">
    <property type="entry name" value="6-hairpin_glycosidase_sf"/>
</dbReference>
<dbReference type="EC" id="3.2.1.28" evidence="2 6"/>
<dbReference type="InterPro" id="IPR018232">
    <property type="entry name" value="Glyco_hydro_37_CS"/>
</dbReference>
<keyword evidence="9" id="KW-1185">Reference proteome</keyword>
<dbReference type="InterPro" id="IPR001661">
    <property type="entry name" value="Glyco_hydro_37"/>
</dbReference>
<comment type="catalytic activity">
    <reaction evidence="6">
        <text>alpha,alpha-trehalose + H2O = alpha-D-glucose + beta-D-glucose</text>
        <dbReference type="Rhea" id="RHEA:32675"/>
        <dbReference type="ChEBI" id="CHEBI:15377"/>
        <dbReference type="ChEBI" id="CHEBI:15903"/>
        <dbReference type="ChEBI" id="CHEBI:16551"/>
        <dbReference type="ChEBI" id="CHEBI:17925"/>
        <dbReference type="EC" id="3.2.1.28"/>
    </reaction>
</comment>
<organism evidence="8 10">
    <name type="scientific">Dracunculus medinensis</name>
    <name type="common">Guinea worm</name>
    <dbReference type="NCBI Taxonomy" id="318479"/>
    <lineage>
        <taxon>Eukaryota</taxon>
        <taxon>Metazoa</taxon>
        <taxon>Ecdysozoa</taxon>
        <taxon>Nematoda</taxon>
        <taxon>Chromadorea</taxon>
        <taxon>Rhabditida</taxon>
        <taxon>Spirurina</taxon>
        <taxon>Dracunculoidea</taxon>
        <taxon>Dracunculidae</taxon>
        <taxon>Dracunculus</taxon>
    </lineage>
</organism>
<dbReference type="Gene3D" id="1.50.10.10">
    <property type="match status" value="2"/>
</dbReference>
<dbReference type="PRINTS" id="PR00744">
    <property type="entry name" value="GLHYDRLASE37"/>
</dbReference>
<reference evidence="10" key="1">
    <citation type="submission" date="2017-02" db="UniProtKB">
        <authorList>
            <consortium name="WormBaseParasite"/>
        </authorList>
    </citation>
    <scope>IDENTIFICATION</scope>
</reference>